<dbReference type="SUPFAM" id="SSF55856">
    <property type="entry name" value="Cytochrome b5-like heme/steroid binding domain"/>
    <property type="match status" value="1"/>
</dbReference>
<dbReference type="Pfam" id="PF00173">
    <property type="entry name" value="Cyt-b5"/>
    <property type="match status" value="1"/>
</dbReference>
<dbReference type="AlphaFoldDB" id="A0AAD9LAM1"/>
<dbReference type="InterPro" id="IPR001199">
    <property type="entry name" value="Cyt_B5-like_heme/steroid-bd"/>
</dbReference>
<evidence type="ECO:0000259" key="3">
    <source>
        <dbReference type="SMART" id="SM01117"/>
    </source>
</evidence>
<dbReference type="Gene3D" id="3.10.120.10">
    <property type="entry name" value="Cytochrome b5-like heme/steroid binding domain"/>
    <property type="match status" value="1"/>
</dbReference>
<dbReference type="InterPro" id="IPR050577">
    <property type="entry name" value="MAPR/NEUFC/NENF-like"/>
</dbReference>
<feature type="transmembrane region" description="Helical" evidence="2">
    <location>
        <begin position="42"/>
        <end position="62"/>
    </location>
</feature>
<gene>
    <name evidence="4" type="ORF">P3T76_015051</name>
</gene>
<dbReference type="GO" id="GO:0012505">
    <property type="term" value="C:endomembrane system"/>
    <property type="evidence" value="ECO:0007669"/>
    <property type="project" value="TreeGrafter"/>
</dbReference>
<sequence length="199" mass="21716">MATKLVCLFVRGARVESAQPVGDLSEQTSGTSESKRLKTMAGLGRFFLFGVALVVAIVALAWPQIEQKLVESGYSCPYPFSVLISGKGAENEAAAEAEGLPKYTLDQLRMYDGSDEEMPILLAVGGKVLDVTSGAKFYAKGKSYNQFAGTACTRALALGSLKKEDISDDISDFDEKKMKEYEETKEFYYEKYPIIGELA</sequence>
<dbReference type="EMBL" id="JASMQC010000048">
    <property type="protein sequence ID" value="KAK1929483.1"/>
    <property type="molecule type" value="Genomic_DNA"/>
</dbReference>
<keyword evidence="2" id="KW-0812">Transmembrane</keyword>
<dbReference type="SMART" id="SM01117">
    <property type="entry name" value="Cyt-b5"/>
    <property type="match status" value="1"/>
</dbReference>
<comment type="caution">
    <text evidence="4">The sequence shown here is derived from an EMBL/GenBank/DDBJ whole genome shotgun (WGS) entry which is preliminary data.</text>
</comment>
<proteinExistence type="inferred from homology"/>
<evidence type="ECO:0000313" key="4">
    <source>
        <dbReference type="EMBL" id="KAK1929483.1"/>
    </source>
</evidence>
<dbReference type="PANTHER" id="PTHR10281:SF76">
    <property type="entry name" value="CALCUTTA CUP-RELATED"/>
    <property type="match status" value="1"/>
</dbReference>
<evidence type="ECO:0000256" key="2">
    <source>
        <dbReference type="SAM" id="Phobius"/>
    </source>
</evidence>
<name>A0AAD9LAM1_9STRA</name>
<dbReference type="Proteomes" id="UP001259832">
    <property type="component" value="Unassembled WGS sequence"/>
</dbReference>
<dbReference type="PANTHER" id="PTHR10281">
    <property type="entry name" value="MEMBRANE-ASSOCIATED PROGESTERONE RECEPTOR COMPONENT-RELATED"/>
    <property type="match status" value="1"/>
</dbReference>
<keyword evidence="2" id="KW-0472">Membrane</keyword>
<comment type="similarity">
    <text evidence="1">Belongs to the cytochrome b5 family. MAPR subfamily.</text>
</comment>
<evidence type="ECO:0000313" key="5">
    <source>
        <dbReference type="Proteomes" id="UP001259832"/>
    </source>
</evidence>
<dbReference type="InterPro" id="IPR036400">
    <property type="entry name" value="Cyt_B5-like_heme/steroid_sf"/>
</dbReference>
<accession>A0AAD9LAM1</accession>
<organism evidence="4 5">
    <name type="scientific">Phytophthora citrophthora</name>
    <dbReference type="NCBI Taxonomy" id="4793"/>
    <lineage>
        <taxon>Eukaryota</taxon>
        <taxon>Sar</taxon>
        <taxon>Stramenopiles</taxon>
        <taxon>Oomycota</taxon>
        <taxon>Peronosporomycetes</taxon>
        <taxon>Peronosporales</taxon>
        <taxon>Peronosporaceae</taxon>
        <taxon>Phytophthora</taxon>
    </lineage>
</organism>
<keyword evidence="2" id="KW-1133">Transmembrane helix</keyword>
<reference evidence="4" key="1">
    <citation type="submission" date="2023-08" db="EMBL/GenBank/DDBJ databases">
        <title>Reference Genome Resource for the Citrus Pathogen Phytophthora citrophthora.</title>
        <authorList>
            <person name="Moller H."/>
            <person name="Coetzee B."/>
            <person name="Rose L.J."/>
            <person name="Van Niekerk J.M."/>
        </authorList>
    </citation>
    <scope>NUCLEOTIDE SEQUENCE</scope>
    <source>
        <strain evidence="4">STE-U-9442</strain>
    </source>
</reference>
<dbReference type="GO" id="GO:0016020">
    <property type="term" value="C:membrane"/>
    <property type="evidence" value="ECO:0007669"/>
    <property type="project" value="TreeGrafter"/>
</dbReference>
<evidence type="ECO:0000256" key="1">
    <source>
        <dbReference type="ARBA" id="ARBA00038357"/>
    </source>
</evidence>
<feature type="domain" description="Cytochrome b5 heme-binding" evidence="3">
    <location>
        <begin position="103"/>
        <end position="199"/>
    </location>
</feature>
<keyword evidence="5" id="KW-1185">Reference proteome</keyword>
<protein>
    <submittedName>
        <fullName evidence="4">Steroid-binding protein 3</fullName>
    </submittedName>
</protein>